<keyword evidence="6 8" id="KW-0472">Membrane</keyword>
<dbReference type="AlphaFoldDB" id="A5EWX3"/>
<dbReference type="EMBL" id="CP000513">
    <property type="protein sequence ID" value="ABQ14006.1"/>
    <property type="molecule type" value="Genomic_DNA"/>
</dbReference>
<protein>
    <submittedName>
        <fullName evidence="10">Conserved hypothetical membrane protein</fullName>
    </submittedName>
</protein>
<dbReference type="PANTHER" id="PTHR30336">
    <property type="entry name" value="INNER MEMBRANE PROTEIN, PROBABLE PERMEASE"/>
    <property type="match status" value="1"/>
</dbReference>
<dbReference type="InterPro" id="IPR003848">
    <property type="entry name" value="DUF218"/>
</dbReference>
<gene>
    <name evidence="10" type="ordered locus">DNO_0035</name>
</gene>
<reference evidence="10 11" key="1">
    <citation type="journal article" date="2007" name="Nat. Biotechnol.">
        <title>Genome sequence and identification of candidate vaccine antigens from the animal pathogen Dichelobacter nodosus.</title>
        <authorList>
            <person name="Myers G.S."/>
            <person name="Parker D."/>
            <person name="Al-Hasani K."/>
            <person name="Kennan R.M."/>
            <person name="Seemann T."/>
            <person name="Ren Q."/>
            <person name="Badger J.H."/>
            <person name="Selengut J.D."/>
            <person name="Deboy R.T."/>
            <person name="Tettelin H."/>
            <person name="Boyce J.D."/>
            <person name="McCarl V.P."/>
            <person name="Han X."/>
            <person name="Nelson W.C."/>
            <person name="Madupu R."/>
            <person name="Mohamoud Y."/>
            <person name="Holley T."/>
            <person name="Fedorova N."/>
            <person name="Khouri H."/>
            <person name="Bottomley S.P."/>
            <person name="Whittington R.J."/>
            <person name="Adler B."/>
            <person name="Songer J.G."/>
            <person name="Rood J.I."/>
            <person name="Paulsen I.T."/>
        </authorList>
    </citation>
    <scope>NUCLEOTIDE SEQUENCE [LARGE SCALE GENOMIC DNA]</scope>
    <source>
        <strain evidence="10 11">VCS1703A</strain>
    </source>
</reference>
<evidence type="ECO:0000256" key="2">
    <source>
        <dbReference type="ARBA" id="ARBA00022475"/>
    </source>
</evidence>
<keyword evidence="11" id="KW-1185">Reference proteome</keyword>
<evidence type="ECO:0000313" key="11">
    <source>
        <dbReference type="Proteomes" id="UP000000248"/>
    </source>
</evidence>
<keyword evidence="4 8" id="KW-0812">Transmembrane</keyword>
<accession>A5EWX3</accession>
<feature type="domain" description="DUF218" evidence="9">
    <location>
        <begin position="54"/>
        <end position="176"/>
    </location>
</feature>
<keyword evidence="3" id="KW-0997">Cell inner membrane</keyword>
<comment type="function">
    <text evidence="7">Participates in the barrier function of the cell envelope.</text>
</comment>
<evidence type="ECO:0000313" key="10">
    <source>
        <dbReference type="EMBL" id="ABQ14006.1"/>
    </source>
</evidence>
<comment type="subcellular location">
    <subcellularLocation>
        <location evidence="1">Cell inner membrane</location>
        <topology evidence="1">Single-pass membrane protein</topology>
    </subcellularLocation>
</comment>
<sequence>MTPLLIRPIKNLFRLLALFLLLILMTILGVYLWIEHTSRPYLYDDINRVPSCEIALVLGTAKYLTDGRHNAFYDARIEAAAQLYHAGKARYFIVSGANPSRYYNEPEQMRLDLLAAGIPPAHIQADYAGFRTLDSILRMKKVFQNQRYLIISQPFHNARAVFIARWHHHDAIAFNARDPVAFQNSMKTRIRELFARIKAVLDLLIHKQAKFYGDTIAFPQKDS</sequence>
<evidence type="ECO:0000256" key="8">
    <source>
        <dbReference type="SAM" id="Phobius"/>
    </source>
</evidence>
<evidence type="ECO:0000256" key="6">
    <source>
        <dbReference type="ARBA" id="ARBA00023136"/>
    </source>
</evidence>
<name>A5EWX3_DICNV</name>
<dbReference type="InterPro" id="IPR051599">
    <property type="entry name" value="Cell_Envelope_Assoc"/>
</dbReference>
<dbReference type="STRING" id="246195.DNO_0035"/>
<dbReference type="CDD" id="cd06259">
    <property type="entry name" value="YdcF-like"/>
    <property type="match status" value="1"/>
</dbReference>
<evidence type="ECO:0000256" key="5">
    <source>
        <dbReference type="ARBA" id="ARBA00022989"/>
    </source>
</evidence>
<dbReference type="OrthoDB" id="9782395at2"/>
<keyword evidence="5 8" id="KW-1133">Transmembrane helix</keyword>
<evidence type="ECO:0000256" key="7">
    <source>
        <dbReference type="ARBA" id="ARBA00037355"/>
    </source>
</evidence>
<feature type="transmembrane region" description="Helical" evidence="8">
    <location>
        <begin position="12"/>
        <end position="34"/>
    </location>
</feature>
<dbReference type="Proteomes" id="UP000000248">
    <property type="component" value="Chromosome"/>
</dbReference>
<proteinExistence type="predicted"/>
<dbReference type="Pfam" id="PF02698">
    <property type="entry name" value="DUF218"/>
    <property type="match status" value="1"/>
</dbReference>
<evidence type="ECO:0000259" key="9">
    <source>
        <dbReference type="Pfam" id="PF02698"/>
    </source>
</evidence>
<evidence type="ECO:0000256" key="3">
    <source>
        <dbReference type="ARBA" id="ARBA00022519"/>
    </source>
</evidence>
<organism evidence="10 11">
    <name type="scientific">Dichelobacter nodosus (strain VCS1703A)</name>
    <dbReference type="NCBI Taxonomy" id="246195"/>
    <lineage>
        <taxon>Bacteria</taxon>
        <taxon>Pseudomonadati</taxon>
        <taxon>Pseudomonadota</taxon>
        <taxon>Gammaproteobacteria</taxon>
        <taxon>Cardiobacteriales</taxon>
        <taxon>Cardiobacteriaceae</taxon>
        <taxon>Dichelobacter</taxon>
    </lineage>
</organism>
<dbReference type="PANTHER" id="PTHR30336:SF0">
    <property type="entry name" value="PROTEIN SANA"/>
    <property type="match status" value="1"/>
</dbReference>
<evidence type="ECO:0000256" key="1">
    <source>
        <dbReference type="ARBA" id="ARBA00004377"/>
    </source>
</evidence>
<keyword evidence="2" id="KW-1003">Cell membrane</keyword>
<dbReference type="eggNOG" id="COG2949">
    <property type="taxonomic scope" value="Bacteria"/>
</dbReference>
<dbReference type="GO" id="GO:0005886">
    <property type="term" value="C:plasma membrane"/>
    <property type="evidence" value="ECO:0007669"/>
    <property type="project" value="UniProtKB-SubCell"/>
</dbReference>
<dbReference type="KEGG" id="dno:DNO_0035"/>
<evidence type="ECO:0000256" key="4">
    <source>
        <dbReference type="ARBA" id="ARBA00022692"/>
    </source>
</evidence>
<dbReference type="HOGENOM" id="CLU_051474_0_2_6"/>